<dbReference type="Proteomes" id="UP001589587">
    <property type="component" value="Unassembled WGS sequence"/>
</dbReference>
<sequence>MNSDRGATVIGYWGPRTQPVEGIAAEVFSFLHSLRNIDPALGQAWVFSPETASESTDLSVEGLAKIFRAAKDVEGQSVAAFDLGYIVSLLHPDRYQFLRIQFSLGRNVPRVPNLVNVTLPPEKQANGEASRLLTAGVGDAIMKAIIEQWSPDKARWGTPVYQKAQGKKAGEVEVGWETYIRSGIDLDHSKLPVVAVLEELPNGTLIRLGEKPLDVNFDDILAVREALGYPV</sequence>
<name>A0ABV5XR01_9NOCA</name>
<organism evidence="2 3">
    <name type="scientific">Rhodococcus baikonurensis</name>
    <dbReference type="NCBI Taxonomy" id="172041"/>
    <lineage>
        <taxon>Bacteria</taxon>
        <taxon>Bacillati</taxon>
        <taxon>Actinomycetota</taxon>
        <taxon>Actinomycetes</taxon>
        <taxon>Mycobacteriales</taxon>
        <taxon>Nocardiaceae</taxon>
        <taxon>Rhodococcus</taxon>
        <taxon>Rhodococcus erythropolis group</taxon>
    </lineage>
</organism>
<evidence type="ECO:0000313" key="2">
    <source>
        <dbReference type="EMBL" id="MFB9784854.1"/>
    </source>
</evidence>
<dbReference type="RefSeq" id="WP_296553204.1">
    <property type="nucleotide sequence ID" value="NZ_JBHMAS010000101.1"/>
</dbReference>
<dbReference type="EMBL" id="JBHMAS010000101">
    <property type="protein sequence ID" value="MFB9784854.1"/>
    <property type="molecule type" value="Genomic_DNA"/>
</dbReference>
<dbReference type="InterPro" id="IPR028969">
    <property type="entry name" value="Imm52"/>
</dbReference>
<feature type="domain" description="Immunity protein 52" evidence="1">
    <location>
        <begin position="11"/>
        <end position="213"/>
    </location>
</feature>
<comment type="caution">
    <text evidence="2">The sequence shown here is derived from an EMBL/GenBank/DDBJ whole genome shotgun (WGS) entry which is preliminary data.</text>
</comment>
<keyword evidence="3" id="KW-1185">Reference proteome</keyword>
<protein>
    <submittedName>
        <fullName evidence="2">Imm52 family immunity protein</fullName>
    </submittedName>
</protein>
<accession>A0ABV5XR01</accession>
<proteinExistence type="predicted"/>
<reference evidence="2 3" key="1">
    <citation type="submission" date="2024-09" db="EMBL/GenBank/DDBJ databases">
        <authorList>
            <person name="Sun Q."/>
            <person name="Mori K."/>
        </authorList>
    </citation>
    <scope>NUCLEOTIDE SEQUENCE [LARGE SCALE GENOMIC DNA]</scope>
    <source>
        <strain evidence="2 3">JCM 11411</strain>
    </source>
</reference>
<evidence type="ECO:0000313" key="3">
    <source>
        <dbReference type="Proteomes" id="UP001589587"/>
    </source>
</evidence>
<evidence type="ECO:0000259" key="1">
    <source>
        <dbReference type="Pfam" id="PF15579"/>
    </source>
</evidence>
<dbReference type="Pfam" id="PF15579">
    <property type="entry name" value="Imm52"/>
    <property type="match status" value="1"/>
</dbReference>
<gene>
    <name evidence="2" type="ORF">ACFFQ6_34705</name>
</gene>